<evidence type="ECO:0000313" key="1">
    <source>
        <dbReference type="EMBL" id="MCC2228730.1"/>
    </source>
</evidence>
<dbReference type="Proteomes" id="UP001198612">
    <property type="component" value="Unassembled WGS sequence"/>
</dbReference>
<evidence type="ECO:0000313" key="2">
    <source>
        <dbReference type="Proteomes" id="UP001198612"/>
    </source>
</evidence>
<dbReference type="EMBL" id="JAJEQQ010000023">
    <property type="protein sequence ID" value="MCC2228730.1"/>
    <property type="molecule type" value="Genomic_DNA"/>
</dbReference>
<organism evidence="1 2">
    <name type="scientific">Blautia fusiformis</name>
    <dbReference type="NCBI Taxonomy" id="2881264"/>
    <lineage>
        <taxon>Bacteria</taxon>
        <taxon>Bacillati</taxon>
        <taxon>Bacillota</taxon>
        <taxon>Clostridia</taxon>
        <taxon>Lachnospirales</taxon>
        <taxon>Lachnospiraceae</taxon>
        <taxon>Blautia</taxon>
    </lineage>
</organism>
<accession>A0AAW4W864</accession>
<name>A0AAW4W864_9FIRM</name>
<gene>
    <name evidence="1" type="ORF">LKD40_13100</name>
</gene>
<proteinExistence type="predicted"/>
<keyword evidence="2" id="KW-1185">Reference proteome</keyword>
<reference evidence="1 2" key="1">
    <citation type="submission" date="2021-10" db="EMBL/GenBank/DDBJ databases">
        <title>Anaerobic single-cell dispensing facilitates the cultivation of human gut bacteria.</title>
        <authorList>
            <person name="Afrizal A."/>
        </authorList>
    </citation>
    <scope>NUCLEOTIDE SEQUENCE [LARGE SCALE GENOMIC DNA]</scope>
    <source>
        <strain evidence="1 2">CLA-AA-H217</strain>
    </source>
</reference>
<protein>
    <submittedName>
        <fullName evidence="1">Uncharacterized protein</fullName>
    </submittedName>
</protein>
<dbReference type="AlphaFoldDB" id="A0AAW4W864"/>
<comment type="caution">
    <text evidence="1">The sequence shown here is derived from an EMBL/GenBank/DDBJ whole genome shotgun (WGS) entry which is preliminary data.</text>
</comment>
<dbReference type="RefSeq" id="WP_227588972.1">
    <property type="nucleotide sequence ID" value="NZ_JAJEQQ010000023.1"/>
</dbReference>
<sequence length="58" mass="6787">MKIRVIHDFYDKENDLELRKVGEEYEVSKERGKYLVSYRVAKEITNQKGGDPKSPVEA</sequence>